<comment type="caution">
    <text evidence="2">The sequence shown here is derived from an EMBL/GenBank/DDBJ whole genome shotgun (WGS) entry which is preliminary data.</text>
</comment>
<evidence type="ECO:0000256" key="1">
    <source>
        <dbReference type="SAM" id="MobiDB-lite"/>
    </source>
</evidence>
<organism evidence="2 3">
    <name type="scientific">Dendrobium thyrsiflorum</name>
    <name type="common">Pinecone-like raceme dendrobium</name>
    <name type="synonym">Orchid</name>
    <dbReference type="NCBI Taxonomy" id="117978"/>
    <lineage>
        <taxon>Eukaryota</taxon>
        <taxon>Viridiplantae</taxon>
        <taxon>Streptophyta</taxon>
        <taxon>Embryophyta</taxon>
        <taxon>Tracheophyta</taxon>
        <taxon>Spermatophyta</taxon>
        <taxon>Magnoliopsida</taxon>
        <taxon>Liliopsida</taxon>
        <taxon>Asparagales</taxon>
        <taxon>Orchidaceae</taxon>
        <taxon>Epidendroideae</taxon>
        <taxon>Malaxideae</taxon>
        <taxon>Dendrobiinae</taxon>
        <taxon>Dendrobium</taxon>
    </lineage>
</organism>
<evidence type="ECO:0000313" key="3">
    <source>
        <dbReference type="Proteomes" id="UP001552299"/>
    </source>
</evidence>
<reference evidence="2 3" key="1">
    <citation type="journal article" date="2024" name="Plant Biotechnol. J.">
        <title>Dendrobium thyrsiflorum genome and its molecular insights into genes involved in important horticultural traits.</title>
        <authorList>
            <person name="Chen B."/>
            <person name="Wang J.Y."/>
            <person name="Zheng P.J."/>
            <person name="Li K.L."/>
            <person name="Liang Y.M."/>
            <person name="Chen X.F."/>
            <person name="Zhang C."/>
            <person name="Zhao X."/>
            <person name="He X."/>
            <person name="Zhang G.Q."/>
            <person name="Liu Z.J."/>
            <person name="Xu Q."/>
        </authorList>
    </citation>
    <scope>NUCLEOTIDE SEQUENCE [LARGE SCALE GENOMIC DNA]</scope>
    <source>
        <strain evidence="2">GZMU011</strain>
    </source>
</reference>
<sequence>MSPNQRPEALLKGGPSKKKEKGREEEEEKRTRKGGKKLLLDHRRTFPWPPSKAGFPPGLQVTPDFPMASKM</sequence>
<feature type="compositionally biased region" description="Basic and acidic residues" evidence="1">
    <location>
        <begin position="21"/>
        <end position="30"/>
    </location>
</feature>
<dbReference type="AlphaFoldDB" id="A0ABD0UWU8"/>
<keyword evidence="3" id="KW-1185">Reference proteome</keyword>
<gene>
    <name evidence="2" type="ORF">M5K25_014479</name>
</gene>
<proteinExistence type="predicted"/>
<evidence type="ECO:0000313" key="2">
    <source>
        <dbReference type="EMBL" id="KAL0916925.1"/>
    </source>
</evidence>
<feature type="region of interest" description="Disordered" evidence="1">
    <location>
        <begin position="1"/>
        <end position="71"/>
    </location>
</feature>
<dbReference type="EMBL" id="JANQDX010000011">
    <property type="protein sequence ID" value="KAL0916925.1"/>
    <property type="molecule type" value="Genomic_DNA"/>
</dbReference>
<protein>
    <submittedName>
        <fullName evidence="2">Uncharacterized protein</fullName>
    </submittedName>
</protein>
<dbReference type="Proteomes" id="UP001552299">
    <property type="component" value="Unassembled WGS sequence"/>
</dbReference>
<accession>A0ABD0UWU8</accession>
<name>A0ABD0UWU8_DENTH</name>